<dbReference type="GeneID" id="24606966"/>
<protein>
    <submittedName>
        <fullName evidence="1">Uncharacterized protein</fullName>
    </submittedName>
</protein>
<sequence length="41" mass="4703">MKSITEKLQDYLQLKLSGYNDQEAEAISGKIETEADRKDDK</sequence>
<keyword evidence="2" id="KW-1185">Reference proteome</keyword>
<accession>A0A0A0RNK4</accession>
<proteinExistence type="predicted"/>
<reference evidence="1 2" key="1">
    <citation type="submission" date="2014-07" db="EMBL/GenBank/DDBJ databases">
        <title>Complete Genome of Bacillus megaterium Myophage Mater.</title>
        <authorList>
            <person name="Lancaster J.C."/>
            <person name="Hodde M.K."/>
            <person name="Hernandez A.C."/>
            <person name="Everett G.F.K."/>
        </authorList>
    </citation>
    <scope>NUCLEOTIDE SEQUENCE [LARGE SCALE GENOMIC DNA]</scope>
</reference>
<evidence type="ECO:0000313" key="2">
    <source>
        <dbReference type="Proteomes" id="UP000030206"/>
    </source>
</evidence>
<dbReference type="EMBL" id="KM236245">
    <property type="protein sequence ID" value="AIW03224.1"/>
    <property type="molecule type" value="Genomic_DNA"/>
</dbReference>
<dbReference type="RefSeq" id="YP_009151026.1">
    <property type="nucleotide sequence ID" value="NC_027366.1"/>
</dbReference>
<gene>
    <name evidence="1" type="ORF">CPT_Mater67</name>
</gene>
<name>A0A0A0RNK4_9CAUD</name>
<dbReference type="KEGG" id="vg:24606966"/>
<evidence type="ECO:0000313" key="1">
    <source>
        <dbReference type="EMBL" id="AIW03224.1"/>
    </source>
</evidence>
<dbReference type="Proteomes" id="UP000030206">
    <property type="component" value="Segment"/>
</dbReference>
<organism evidence="1 2">
    <name type="scientific">Bacillus phage Mater</name>
    <dbReference type="NCBI Taxonomy" id="1540090"/>
    <lineage>
        <taxon>Viruses</taxon>
        <taxon>Duplodnaviria</taxon>
        <taxon>Heunggongvirae</taxon>
        <taxon>Uroviricota</taxon>
        <taxon>Caudoviricetes</taxon>
        <taxon>Herelleviridae</taxon>
        <taxon>Bastillevirinae</taxon>
        <taxon>Matervirus</taxon>
        <taxon>Matervirus mater</taxon>
    </lineage>
</organism>